<dbReference type="EMBL" id="MHLH01000015">
    <property type="protein sequence ID" value="OGZ03798.1"/>
    <property type="molecule type" value="Genomic_DNA"/>
</dbReference>
<comment type="cofactor">
    <cofactor evidence="1">
        <name>Mg(2+)</name>
        <dbReference type="ChEBI" id="CHEBI:18420"/>
    </cofactor>
</comment>
<dbReference type="AlphaFoldDB" id="A0A1G2CTM6"/>
<dbReference type="Pfam" id="PF25087">
    <property type="entry name" value="GMPPB_C"/>
    <property type="match status" value="1"/>
</dbReference>
<dbReference type="GO" id="GO:0005737">
    <property type="term" value="C:cytoplasm"/>
    <property type="evidence" value="ECO:0007669"/>
    <property type="project" value="UniProtKB-SubCell"/>
</dbReference>
<reference evidence="15 16" key="1">
    <citation type="journal article" date="2016" name="Nat. Commun.">
        <title>Thousands of microbial genomes shed light on interconnected biogeochemical processes in an aquifer system.</title>
        <authorList>
            <person name="Anantharaman K."/>
            <person name="Brown C.T."/>
            <person name="Hug L.A."/>
            <person name="Sharon I."/>
            <person name="Castelle C.J."/>
            <person name="Probst A.J."/>
            <person name="Thomas B.C."/>
            <person name="Singh A."/>
            <person name="Wilkins M.J."/>
            <person name="Karaoz U."/>
            <person name="Brodie E.L."/>
            <person name="Williams K.H."/>
            <person name="Hubbard S.S."/>
            <person name="Banfield J.F."/>
        </authorList>
    </citation>
    <scope>NUCLEOTIDE SEQUENCE [LARGE SCALE GENOMIC DNA]</scope>
</reference>
<gene>
    <name evidence="15" type="ORF">A2648_02480</name>
</gene>
<evidence type="ECO:0000313" key="15">
    <source>
        <dbReference type="EMBL" id="OGZ03798.1"/>
    </source>
</evidence>
<dbReference type="PANTHER" id="PTHR43584">
    <property type="entry name" value="NUCLEOTIDYL TRANSFERASE"/>
    <property type="match status" value="1"/>
</dbReference>
<evidence type="ECO:0000256" key="12">
    <source>
        <dbReference type="ARBA" id="ARBA00048493"/>
    </source>
</evidence>
<evidence type="ECO:0000256" key="11">
    <source>
        <dbReference type="ARBA" id="ARBA00048247"/>
    </source>
</evidence>
<comment type="catalytic activity">
    <reaction evidence="11">
        <text>alpha-D-glucosamine 1-phosphate + acetyl-CoA = N-acetyl-alpha-D-glucosamine 1-phosphate + CoA + H(+)</text>
        <dbReference type="Rhea" id="RHEA:13725"/>
        <dbReference type="ChEBI" id="CHEBI:15378"/>
        <dbReference type="ChEBI" id="CHEBI:57287"/>
        <dbReference type="ChEBI" id="CHEBI:57288"/>
        <dbReference type="ChEBI" id="CHEBI:57776"/>
        <dbReference type="ChEBI" id="CHEBI:58516"/>
        <dbReference type="EC" id="2.3.1.157"/>
    </reaction>
</comment>
<dbReference type="Gene3D" id="2.160.10.10">
    <property type="entry name" value="Hexapeptide repeat proteins"/>
    <property type="match status" value="1"/>
</dbReference>
<sequence>MKAYILKSNKKIEPFGDSPGEAIIGLDTLNSLQKKILLEEGISFAMVNGLTDIKDAGEHIAFGEEVYFAKNLLQDFIKFSRKSSTKTVCTVIYGVFTTRTLINLQDVVKSTDKVEYKLYYFPKDDKRSAQIQNIFFDLEKNLEGFSIPHHMSGNPKYSIPVINNPIIQINHWSNIWSANLASALLLVAHLRNSSKVKLFFTALFSLSFNKWKIAMRLSKIGKNCDIHPTSYIEGSIIGDNVVVGAGTVIRESIIGNGVYIGNNITIETSVIGDKCSILNGHILYSVLYPEVFTVTHMISASLIGKRCFVGSGAVLTDFRFDGKTIMVTKDGAQIDTKNTFLGCCLGHDVYLGATCVVAPGRSIPNGLHISLEKDKIISSFPLKSDFLRITEK</sequence>
<keyword evidence="9" id="KW-0012">Acyltransferase</keyword>
<evidence type="ECO:0000256" key="7">
    <source>
        <dbReference type="ARBA" id="ARBA00022960"/>
    </source>
</evidence>
<dbReference type="Proteomes" id="UP000178841">
    <property type="component" value="Unassembled WGS sequence"/>
</dbReference>
<evidence type="ECO:0000256" key="3">
    <source>
        <dbReference type="ARBA" id="ARBA00022679"/>
    </source>
</evidence>
<keyword evidence="2" id="KW-0963">Cytoplasm</keyword>
<protein>
    <recommendedName>
        <fullName evidence="14">Mannose-1-phosphate guanyltransferase C-terminal domain-containing protein</fullName>
    </recommendedName>
</protein>
<dbReference type="InterPro" id="IPR050065">
    <property type="entry name" value="GlmU-like"/>
</dbReference>
<dbReference type="GO" id="GO:0046872">
    <property type="term" value="F:metal ion binding"/>
    <property type="evidence" value="ECO:0007669"/>
    <property type="project" value="UniProtKB-KW"/>
</dbReference>
<evidence type="ECO:0000313" key="16">
    <source>
        <dbReference type="Proteomes" id="UP000178841"/>
    </source>
</evidence>
<dbReference type="PANTHER" id="PTHR43584:SF3">
    <property type="entry name" value="BIFUNCTIONAL PROTEIN GLMU"/>
    <property type="match status" value="1"/>
</dbReference>
<dbReference type="GO" id="GO:0019134">
    <property type="term" value="F:glucosamine-1-phosphate N-acetyltransferase activity"/>
    <property type="evidence" value="ECO:0007669"/>
    <property type="project" value="UniProtKB-EC"/>
</dbReference>
<evidence type="ECO:0000256" key="8">
    <source>
        <dbReference type="ARBA" id="ARBA00022984"/>
    </source>
</evidence>
<keyword evidence="6" id="KW-0460">Magnesium</keyword>
<keyword evidence="7" id="KW-0133">Cell shape</keyword>
<comment type="caution">
    <text evidence="15">The sequence shown here is derived from an EMBL/GenBank/DDBJ whole genome shotgun (WGS) entry which is preliminary data.</text>
</comment>
<organism evidence="15 16">
    <name type="scientific">Candidatus Lloydbacteria bacterium RIFCSPHIGHO2_01_FULL_41_20</name>
    <dbReference type="NCBI Taxonomy" id="1798657"/>
    <lineage>
        <taxon>Bacteria</taxon>
        <taxon>Candidatus Lloydiibacteriota</taxon>
    </lineage>
</organism>
<evidence type="ECO:0000256" key="4">
    <source>
        <dbReference type="ARBA" id="ARBA00022695"/>
    </source>
</evidence>
<name>A0A1G2CTM6_9BACT</name>
<evidence type="ECO:0000256" key="1">
    <source>
        <dbReference type="ARBA" id="ARBA00001946"/>
    </source>
</evidence>
<evidence type="ECO:0000256" key="10">
    <source>
        <dbReference type="ARBA" id="ARBA00023316"/>
    </source>
</evidence>
<dbReference type="GO" id="GO:0008360">
    <property type="term" value="P:regulation of cell shape"/>
    <property type="evidence" value="ECO:0007669"/>
    <property type="project" value="UniProtKB-KW"/>
</dbReference>
<keyword evidence="5" id="KW-0479">Metal-binding</keyword>
<feature type="domain" description="Mannose-1-phosphate guanyltransferase C-terminal" evidence="14">
    <location>
        <begin position="219"/>
        <end position="283"/>
    </location>
</feature>
<dbReference type="STRING" id="1798657.A2648_02480"/>
<evidence type="ECO:0000256" key="5">
    <source>
        <dbReference type="ARBA" id="ARBA00022723"/>
    </source>
</evidence>
<dbReference type="SUPFAM" id="SSF51161">
    <property type="entry name" value="Trimeric LpxA-like enzymes"/>
    <property type="match status" value="1"/>
</dbReference>
<comment type="function">
    <text evidence="13">Catalyzes the last two sequential reactions in the de novo biosynthetic pathway for UDP-N-acetylglucosamine (UDP-GlcNAc). The C-terminal domain catalyzes the transfer of acetyl group from acetyl coenzyme A to glucosamine-1-phosphate (GlcN-1-P) to produce N-acetylglucosamine-1-phosphate (GlcNAc-1-P), which is converted into UDP-GlcNAc by the transfer of uridine 5-monophosphate (from uridine 5-triphosphate), a reaction catalyzed by the N-terminal domain.</text>
</comment>
<evidence type="ECO:0000256" key="6">
    <source>
        <dbReference type="ARBA" id="ARBA00022842"/>
    </source>
</evidence>
<evidence type="ECO:0000256" key="13">
    <source>
        <dbReference type="ARBA" id="ARBA00049628"/>
    </source>
</evidence>
<evidence type="ECO:0000256" key="2">
    <source>
        <dbReference type="ARBA" id="ARBA00022490"/>
    </source>
</evidence>
<keyword evidence="3" id="KW-0808">Transferase</keyword>
<keyword evidence="10" id="KW-0961">Cell wall biogenesis/degradation</keyword>
<dbReference type="GO" id="GO:0003977">
    <property type="term" value="F:UDP-N-acetylglucosamine diphosphorylase activity"/>
    <property type="evidence" value="ECO:0007669"/>
    <property type="project" value="UniProtKB-EC"/>
</dbReference>
<accession>A0A1G2CTM6</accession>
<comment type="catalytic activity">
    <reaction evidence="12">
        <text>N-acetyl-alpha-D-glucosamine 1-phosphate + UTP + H(+) = UDP-N-acetyl-alpha-D-glucosamine + diphosphate</text>
        <dbReference type="Rhea" id="RHEA:13509"/>
        <dbReference type="ChEBI" id="CHEBI:15378"/>
        <dbReference type="ChEBI" id="CHEBI:33019"/>
        <dbReference type="ChEBI" id="CHEBI:46398"/>
        <dbReference type="ChEBI" id="CHEBI:57705"/>
        <dbReference type="ChEBI" id="CHEBI:57776"/>
        <dbReference type="EC" id="2.7.7.23"/>
    </reaction>
</comment>
<evidence type="ECO:0000259" key="14">
    <source>
        <dbReference type="Pfam" id="PF25087"/>
    </source>
</evidence>
<dbReference type="InterPro" id="IPR011004">
    <property type="entry name" value="Trimer_LpxA-like_sf"/>
</dbReference>
<evidence type="ECO:0000256" key="9">
    <source>
        <dbReference type="ARBA" id="ARBA00023315"/>
    </source>
</evidence>
<proteinExistence type="predicted"/>
<keyword evidence="8" id="KW-0573">Peptidoglycan synthesis</keyword>
<dbReference type="GO" id="GO:0071555">
    <property type="term" value="P:cell wall organization"/>
    <property type="evidence" value="ECO:0007669"/>
    <property type="project" value="UniProtKB-KW"/>
</dbReference>
<dbReference type="InterPro" id="IPR056729">
    <property type="entry name" value="GMPPB_C"/>
</dbReference>
<keyword evidence="4" id="KW-0548">Nucleotidyltransferase</keyword>
<dbReference type="GO" id="GO:0009252">
    <property type="term" value="P:peptidoglycan biosynthetic process"/>
    <property type="evidence" value="ECO:0007669"/>
    <property type="project" value="UniProtKB-KW"/>
</dbReference>